<gene>
    <name evidence="1" type="ORF">TPC1_12108</name>
</gene>
<reference evidence="1" key="1">
    <citation type="submission" date="2015-07" db="EMBL/GenBank/DDBJ databases">
        <title>Adaptation to a free-living lifestyle via gene acquisitions in the diplomonad Trepomonas sp. PC1.</title>
        <authorList>
            <person name="Xu F."/>
            <person name="Jerlstrom-Hultqvist J."/>
            <person name="Kolisko M."/>
            <person name="Simpson A.G.B."/>
            <person name="Roger A.J."/>
            <person name="Svard S.G."/>
            <person name="Andersson J.O."/>
        </authorList>
    </citation>
    <scope>NUCLEOTIDE SEQUENCE</scope>
    <source>
        <strain evidence="1">PC1</strain>
    </source>
</reference>
<dbReference type="SUPFAM" id="SSF46689">
    <property type="entry name" value="Homeodomain-like"/>
    <property type="match status" value="1"/>
</dbReference>
<feature type="non-terminal residue" evidence="1">
    <location>
        <position position="1"/>
    </location>
</feature>
<proteinExistence type="predicted"/>
<organism evidence="1">
    <name type="scientific">Trepomonas sp. PC1</name>
    <dbReference type="NCBI Taxonomy" id="1076344"/>
    <lineage>
        <taxon>Eukaryota</taxon>
        <taxon>Metamonada</taxon>
        <taxon>Diplomonadida</taxon>
        <taxon>Hexamitidae</taxon>
        <taxon>Hexamitinae</taxon>
        <taxon>Trepomonas</taxon>
    </lineage>
</organism>
<name>A0A146KE52_9EUKA</name>
<evidence type="ECO:0008006" key="2">
    <source>
        <dbReference type="Google" id="ProtNLM"/>
    </source>
</evidence>
<evidence type="ECO:0000313" key="1">
    <source>
        <dbReference type="EMBL" id="JAP95023.1"/>
    </source>
</evidence>
<dbReference type="Gene3D" id="1.10.10.60">
    <property type="entry name" value="Homeodomain-like"/>
    <property type="match status" value="1"/>
</dbReference>
<dbReference type="AlphaFoldDB" id="A0A146KE52"/>
<dbReference type="EMBL" id="GDID01001583">
    <property type="protein sequence ID" value="JAP95023.1"/>
    <property type="molecule type" value="Transcribed_RNA"/>
</dbReference>
<sequence length="181" mass="21287">TNEDFDFENFVGLYPSFYQEESDEITTEFNNQKKVNQTTLLSIEPPTIQIPRISSPTRPISSSSNRHDFEASQDKFKWDQESQLSFAKVATICGIKGIKPREILKYMPQKYHLNAQQVGSHLQKYRLKLCKDYNLPSFDYIENWMIPKQLEDGDLQKVAAEWKTKNLEESHIEQHFKSMFK</sequence>
<dbReference type="InterPro" id="IPR009057">
    <property type="entry name" value="Homeodomain-like_sf"/>
</dbReference>
<protein>
    <recommendedName>
        <fullName evidence="2">HTH myb-type domain-containing protein</fullName>
    </recommendedName>
</protein>
<accession>A0A146KE52</accession>